<sequence>MNENYGESNLIGHTESFLNQVLSNWLDTIKALQSCEEVMSYAQQLNIVSRCIDFLTLKACPDPKPTMAEADSLNEKDKSQTKGDDWWYEDLSLLSLPLYKRLILSLEAKGMKPENIAGSLIRYITRYVPLMNRQSSFKEKNNNNDVNQGTNSEADQRDMVEEIVGMLPSKKGVTPSKYLLRMLRTAMLLHASQSCIDTLEKRIGSQLEQAILVDLLIPNMGQPAETLYDTDCIQRIIDHFLSIYLPATASTTPCISMHEEGPLASAADSLTPMTIVANLVDAYLAEVALDVNFKLPKFQALATAIPEYARPIDDGLYHAIDVYLKAHPWLVDSEREQFCRLMNCQKLSLEASTHAAQNERLPLRVIVQVLFFEQLRLRTSISSWLFDDTNNFENAQQQNSLNGNNLGHLRSANNGQVDPSQQQGGGNLRERVSELEKECTCIRKELHKLAKSKRGWNIFQRIFFRKRSC</sequence>
<dbReference type="PANTHER" id="PTHR32370">
    <property type="entry name" value="OS12G0117600 PROTEIN"/>
    <property type="match status" value="1"/>
</dbReference>
<dbReference type="KEGG" id="adu:107476353"/>
<gene>
    <name evidence="6" type="primary">LOC107476353</name>
</gene>
<protein>
    <submittedName>
        <fullName evidence="6">BTB/POZ domain-containing protein At5g03250-like</fullName>
    </submittedName>
</protein>
<dbReference type="AlphaFoldDB" id="A0A6P5N5M3"/>
<dbReference type="InterPro" id="IPR027356">
    <property type="entry name" value="NPH3_dom"/>
</dbReference>
<feature type="domain" description="NPH3" evidence="4">
    <location>
        <begin position="85"/>
        <end position="376"/>
    </location>
</feature>
<evidence type="ECO:0000256" key="3">
    <source>
        <dbReference type="SAM" id="MobiDB-lite"/>
    </source>
</evidence>
<dbReference type="GeneID" id="107476353"/>
<evidence type="ECO:0000256" key="2">
    <source>
        <dbReference type="PROSITE-ProRule" id="PRU00982"/>
    </source>
</evidence>
<dbReference type="PROSITE" id="PS51649">
    <property type="entry name" value="NPH3"/>
    <property type="match status" value="1"/>
</dbReference>
<evidence type="ECO:0000256" key="1">
    <source>
        <dbReference type="ARBA" id="ARBA00022786"/>
    </source>
</evidence>
<proteinExistence type="inferred from homology"/>
<reference evidence="5" key="1">
    <citation type="journal article" date="2016" name="Nat. Genet.">
        <title>The genome sequences of Arachis duranensis and Arachis ipaensis, the diploid ancestors of cultivated peanut.</title>
        <authorList>
            <person name="Bertioli D.J."/>
            <person name="Cannon S.B."/>
            <person name="Froenicke L."/>
            <person name="Huang G."/>
            <person name="Farmer A.D."/>
            <person name="Cannon E.K."/>
            <person name="Liu X."/>
            <person name="Gao D."/>
            <person name="Clevenger J."/>
            <person name="Dash S."/>
            <person name="Ren L."/>
            <person name="Moretzsohn M.C."/>
            <person name="Shirasawa K."/>
            <person name="Huang W."/>
            <person name="Vidigal B."/>
            <person name="Abernathy B."/>
            <person name="Chu Y."/>
            <person name="Niederhuth C.E."/>
            <person name="Umale P."/>
            <person name="Araujo A.C."/>
            <person name="Kozik A."/>
            <person name="Kim K.D."/>
            <person name="Burow M.D."/>
            <person name="Varshney R.K."/>
            <person name="Wang X."/>
            <person name="Zhang X."/>
            <person name="Barkley N."/>
            <person name="Guimaraes P.M."/>
            <person name="Isobe S."/>
            <person name="Guo B."/>
            <person name="Liao B."/>
            <person name="Stalker H.T."/>
            <person name="Schmitz R.J."/>
            <person name="Scheffler B.E."/>
            <person name="Leal-Bertioli S.C."/>
            <person name="Xun X."/>
            <person name="Jackson S.A."/>
            <person name="Michelmore R."/>
            <person name="Ozias-Akins P."/>
        </authorList>
    </citation>
    <scope>NUCLEOTIDE SEQUENCE [LARGE SCALE GENOMIC DNA]</scope>
    <source>
        <strain evidence="5">cv. V14167</strain>
    </source>
</reference>
<dbReference type="GO" id="GO:0016567">
    <property type="term" value="P:protein ubiquitination"/>
    <property type="evidence" value="ECO:0007669"/>
    <property type="project" value="UniProtKB-UniPathway"/>
</dbReference>
<dbReference type="Pfam" id="PF03000">
    <property type="entry name" value="NPH3"/>
    <property type="match status" value="1"/>
</dbReference>
<name>A0A6P5N5M3_ARADU</name>
<dbReference type="Proteomes" id="UP000515211">
    <property type="component" value="Chromosome 2"/>
</dbReference>
<feature type="region of interest" description="Disordered" evidence="3">
    <location>
        <begin position="396"/>
        <end position="429"/>
    </location>
</feature>
<evidence type="ECO:0000313" key="6">
    <source>
        <dbReference type="RefSeq" id="XP_020991919.2"/>
    </source>
</evidence>
<feature type="compositionally biased region" description="Polar residues" evidence="3">
    <location>
        <begin position="411"/>
        <end position="422"/>
    </location>
</feature>
<keyword evidence="1" id="KW-0833">Ubl conjugation pathway</keyword>
<dbReference type="RefSeq" id="XP_020991919.2">
    <property type="nucleotide sequence ID" value="XM_021136260.2"/>
</dbReference>
<evidence type="ECO:0000259" key="4">
    <source>
        <dbReference type="PROSITE" id="PS51649"/>
    </source>
</evidence>
<evidence type="ECO:0000313" key="5">
    <source>
        <dbReference type="Proteomes" id="UP000515211"/>
    </source>
</evidence>
<accession>A0A6P5N5M3</accession>
<comment type="similarity">
    <text evidence="2">Belongs to the NPH3 family.</text>
</comment>
<keyword evidence="5" id="KW-1185">Reference proteome</keyword>
<dbReference type="InterPro" id="IPR043454">
    <property type="entry name" value="NPH3/RPT2-like"/>
</dbReference>
<organism evidence="5 6">
    <name type="scientific">Arachis duranensis</name>
    <name type="common">Wild peanut</name>
    <dbReference type="NCBI Taxonomy" id="130453"/>
    <lineage>
        <taxon>Eukaryota</taxon>
        <taxon>Viridiplantae</taxon>
        <taxon>Streptophyta</taxon>
        <taxon>Embryophyta</taxon>
        <taxon>Tracheophyta</taxon>
        <taxon>Spermatophyta</taxon>
        <taxon>Magnoliopsida</taxon>
        <taxon>eudicotyledons</taxon>
        <taxon>Gunneridae</taxon>
        <taxon>Pentapetalae</taxon>
        <taxon>rosids</taxon>
        <taxon>fabids</taxon>
        <taxon>Fabales</taxon>
        <taxon>Fabaceae</taxon>
        <taxon>Papilionoideae</taxon>
        <taxon>50 kb inversion clade</taxon>
        <taxon>dalbergioids sensu lato</taxon>
        <taxon>Dalbergieae</taxon>
        <taxon>Pterocarpus clade</taxon>
        <taxon>Arachis</taxon>
    </lineage>
</organism>
<dbReference type="UniPathway" id="UPA00143"/>
<feature type="compositionally biased region" description="Low complexity" evidence="3">
    <location>
        <begin position="396"/>
        <end position="409"/>
    </location>
</feature>
<reference evidence="6" key="2">
    <citation type="submission" date="2025-08" db="UniProtKB">
        <authorList>
            <consortium name="RefSeq"/>
        </authorList>
    </citation>
    <scope>IDENTIFICATION</scope>
    <source>
        <tissue evidence="6">Whole plant</tissue>
    </source>
</reference>